<evidence type="ECO:0000256" key="2">
    <source>
        <dbReference type="PROSITE-ProRule" id="PRU00285"/>
    </source>
</evidence>
<evidence type="ECO:0000256" key="3">
    <source>
        <dbReference type="RuleBase" id="RU003616"/>
    </source>
</evidence>
<dbReference type="PROSITE" id="PS01031">
    <property type="entry name" value="SHSP"/>
    <property type="match status" value="1"/>
</dbReference>
<reference evidence="6 7" key="1">
    <citation type="journal article" date="2017" name="G3 (Bethesda)">
        <title>First Draft Genome Sequence of the Pathogenic Fungus Lomentospora prolificans (Formerly Scedosporium prolificans).</title>
        <authorList>
            <person name="Luo R."/>
            <person name="Zimin A."/>
            <person name="Workman R."/>
            <person name="Fan Y."/>
            <person name="Pertea G."/>
            <person name="Grossman N."/>
            <person name="Wear M.P."/>
            <person name="Jia B."/>
            <person name="Miller H."/>
            <person name="Casadevall A."/>
            <person name="Timp W."/>
            <person name="Zhang S.X."/>
            <person name="Salzberg S.L."/>
        </authorList>
    </citation>
    <scope>NUCLEOTIDE SEQUENCE [LARGE SCALE GENOMIC DNA]</scope>
    <source>
        <strain evidence="6 7">JHH-5317</strain>
    </source>
</reference>
<dbReference type="CDD" id="cd06464">
    <property type="entry name" value="ACD_sHsps-like"/>
    <property type="match status" value="1"/>
</dbReference>
<dbReference type="VEuPathDB" id="FungiDB:jhhlp_001342"/>
<dbReference type="InterPro" id="IPR002068">
    <property type="entry name" value="A-crystallin/Hsp20_dom"/>
</dbReference>
<dbReference type="Proteomes" id="UP000233524">
    <property type="component" value="Unassembled WGS sequence"/>
</dbReference>
<dbReference type="EMBL" id="NLAX01000004">
    <property type="protein sequence ID" value="PKS12046.1"/>
    <property type="molecule type" value="Genomic_DNA"/>
</dbReference>
<sequence>MAWQGNVPGAFPNGGGNDHPSYSFPPLPPQLADFFRLMGPGGPGEGVDHVGPTPPTPAQFPPGFPFGGRPPWGGRRGRDCRRRGGPCRGGRPGHRPNPPPGDDDSSPHDPNDTPREGATDEDDDTMKDDPPEVPPEDDEPESPPPYGGPRGPHHGPHGHRRGGHGHPRGGRHGPFGGPHHGPHHGGRHGRGPPPHERFGFDPSTFFRQFVHHPWAHNLCAWLESSRFPHPPHHDNDHFTPPLDVFENEREYVLHLAVPGAKKEDVHVHWNADKSHIDISGIIHRPGDEEFLRGLVSSERRVGYFERTVKLPPEDCESNDEVDGLGISAKMEDGVLIVVVPKSEKEWTEVHKVDIE</sequence>
<evidence type="ECO:0000313" key="6">
    <source>
        <dbReference type="EMBL" id="PKS12046.1"/>
    </source>
</evidence>
<accession>A0A2N3NHV4</accession>
<keyword evidence="7" id="KW-1185">Reference proteome</keyword>
<evidence type="ECO:0000256" key="4">
    <source>
        <dbReference type="SAM" id="MobiDB-lite"/>
    </source>
</evidence>
<gene>
    <name evidence="6" type="ORF">jhhlp_001342</name>
</gene>
<dbReference type="InterPro" id="IPR031107">
    <property type="entry name" value="Small_HSP"/>
</dbReference>
<feature type="domain" description="SHSP" evidence="5">
    <location>
        <begin position="233"/>
        <end position="355"/>
    </location>
</feature>
<dbReference type="InterPro" id="IPR008978">
    <property type="entry name" value="HSP20-like_chaperone"/>
</dbReference>
<evidence type="ECO:0000313" key="7">
    <source>
        <dbReference type="Proteomes" id="UP000233524"/>
    </source>
</evidence>
<evidence type="ECO:0000259" key="5">
    <source>
        <dbReference type="PROSITE" id="PS01031"/>
    </source>
</evidence>
<dbReference type="Gene3D" id="2.60.40.790">
    <property type="match status" value="1"/>
</dbReference>
<feature type="compositionally biased region" description="Basic residues" evidence="4">
    <location>
        <begin position="151"/>
        <end position="171"/>
    </location>
</feature>
<dbReference type="SUPFAM" id="SSF49764">
    <property type="entry name" value="HSP20-like chaperones"/>
    <property type="match status" value="1"/>
</dbReference>
<organism evidence="6 7">
    <name type="scientific">Lomentospora prolificans</name>
    <dbReference type="NCBI Taxonomy" id="41688"/>
    <lineage>
        <taxon>Eukaryota</taxon>
        <taxon>Fungi</taxon>
        <taxon>Dikarya</taxon>
        <taxon>Ascomycota</taxon>
        <taxon>Pezizomycotina</taxon>
        <taxon>Sordariomycetes</taxon>
        <taxon>Hypocreomycetidae</taxon>
        <taxon>Microascales</taxon>
        <taxon>Microascaceae</taxon>
        <taxon>Lomentospora</taxon>
    </lineage>
</organism>
<feature type="compositionally biased region" description="Basic and acidic residues" evidence="4">
    <location>
        <begin position="105"/>
        <end position="118"/>
    </location>
</feature>
<feature type="compositionally biased region" description="Pro residues" evidence="4">
    <location>
        <begin position="52"/>
        <end position="64"/>
    </location>
</feature>
<protein>
    <recommendedName>
        <fullName evidence="5">SHSP domain-containing protein</fullName>
    </recommendedName>
</protein>
<evidence type="ECO:0000256" key="1">
    <source>
        <dbReference type="ARBA" id="ARBA00023016"/>
    </source>
</evidence>
<proteinExistence type="inferred from homology"/>
<keyword evidence="1" id="KW-0346">Stress response</keyword>
<feature type="region of interest" description="Disordered" evidence="4">
    <location>
        <begin position="1"/>
        <end position="200"/>
    </location>
</feature>
<dbReference type="Pfam" id="PF00011">
    <property type="entry name" value="HSP20"/>
    <property type="match status" value="1"/>
</dbReference>
<name>A0A2N3NHV4_9PEZI</name>
<dbReference type="OrthoDB" id="5511210at2759"/>
<dbReference type="PANTHER" id="PTHR11527">
    <property type="entry name" value="HEAT-SHOCK PROTEIN 20 FAMILY MEMBER"/>
    <property type="match status" value="1"/>
</dbReference>
<comment type="similarity">
    <text evidence="2 3">Belongs to the small heat shock protein (HSP20) family.</text>
</comment>
<dbReference type="InParanoid" id="A0A2N3NHV4"/>
<feature type="compositionally biased region" description="Basic residues" evidence="4">
    <location>
        <begin position="180"/>
        <end position="190"/>
    </location>
</feature>
<dbReference type="STRING" id="41688.A0A2N3NHV4"/>
<dbReference type="AlphaFoldDB" id="A0A2N3NHV4"/>
<comment type="caution">
    <text evidence="6">The sequence shown here is derived from an EMBL/GenBank/DDBJ whole genome shotgun (WGS) entry which is preliminary data.</text>
</comment>